<dbReference type="Pfam" id="PF04313">
    <property type="entry name" value="HSDR_N"/>
    <property type="match status" value="1"/>
</dbReference>
<dbReference type="InterPro" id="IPR001650">
    <property type="entry name" value="Helicase_C-like"/>
</dbReference>
<dbReference type="Pfam" id="PF04851">
    <property type="entry name" value="ResIII"/>
    <property type="match status" value="1"/>
</dbReference>
<dbReference type="InterPro" id="IPR014001">
    <property type="entry name" value="Helicase_ATP-bd"/>
</dbReference>
<sequence>MVAGNFDFLQGEWPQVHASAKNAERDALFDSRSTCFYARRTVEAAVKWLYTVNGLDKPYKDDLSARIHGPAFQALVPGPVQTKLDLIRRAGNHAVHDDRPIGQESGIRLLEELFHVLSWLARTYATQPESKPKPGQKLDRAALPKPGGGVAVAKTMAQLQKLGAELEAKDAQLEQAANVRADLTEQLLARDEQLKAADAAHASLEELVAQLRAQVAAAQAAAAKHADTHDYDEARTRTDIIDLLLREAGWVVDAPRVREYPVTGMPEGKNGFVDYVLWGTDGRPLAVVEAKRTSQDATVGQHQVKLYADCLQQMHGQRPIIFYTNGFDTWLWDDENYPPREVEGFYTRDELALEIQRRTTRKRLADVDINTTIVERPYQTRAIRNVTEGFETNRQRAALLVMATGSGKTRTVIALSDMLMRANWAKRILFLADRKALVKQAVNAYKTFLPDASPVNLLTEKNTDGRVYVSTYPTMMGLINDLDNGRRRFGPGHFDLVVIDEAHRSVYQKYRRIFEYFDSYLLGLTATPKDEVDYNTYQLFNLETGVPTDDYSLDEAIKDGYLVPPRAVTVPLAFPRSGIKYDDLSDEEKKRWEGEDWGEDVDPDEYPDEVSSEAVNKWLFNTDTVDKALEVLMTRGHRVAGGDRLGKTIIFAKNQKHADFIAQRFDRNYPQYNGQFAAVITHAVSHGQDLIDQFSQPTSEPHIAISVDMLDTGVDIPDVVNLVFFKPVRSKTKFWQMVGRGTRLRPDLYGPGQDKTDFFIFDLCGNVEFFNAHPAPAEARLPASLSERLFTARTDVVWALDRSHTNTDLREQITDVLHTQVAGMNLDNFLVRPRRKQVEVYRDRGKWVSLNEQKVRDIVDNLADLPTTVRDTDEMAKRFDLIVLRGQLAVIEADDTTLERQHDKVRVIAGGLLEQLTIPKIKAKEELLREVVSEEWWEDVTPEMLEDARKELRSLVGLLEKTKQPIVYTDLQDTFTGDVTEVDMPYMATGTDKERFNAKMRDYLRRQPDNLALQKLRTGKPLTQADMDSLQELLARSGAGSPEELQQAIDDAHGLGRFIRSLVGLDRQSVNEAFAEFINDNNATSDQIHFVGLVVDYLTRNGAMDTSQLFEPPFTDSAPQGPTQVFEAEKVVRIVETIESVSAAADQHSA</sequence>
<reference evidence="3 4" key="1">
    <citation type="submission" date="2012-08" db="EMBL/GenBank/DDBJ databases">
        <title>Whole genome shotgun sequence of Gordonia rhizosphera NBRC 16068.</title>
        <authorList>
            <person name="Takarada H."/>
            <person name="Isaki S."/>
            <person name="Hosoyama A."/>
            <person name="Tsuchikane K."/>
            <person name="Katsumata H."/>
            <person name="Baba S."/>
            <person name="Ohji S."/>
            <person name="Yamazaki S."/>
            <person name="Fujita N."/>
        </authorList>
    </citation>
    <scope>NUCLEOTIDE SEQUENCE [LARGE SCALE GENOMIC DNA]</scope>
    <source>
        <strain evidence="3 4">NBRC 16068</strain>
    </source>
</reference>
<dbReference type="InterPro" id="IPR013670">
    <property type="entry name" value="EcoEI_R_C_dom"/>
</dbReference>
<dbReference type="GO" id="GO:0009035">
    <property type="term" value="F:type I site-specific deoxyribonuclease activity"/>
    <property type="evidence" value="ECO:0007669"/>
    <property type="project" value="UniProtKB-EC"/>
</dbReference>
<evidence type="ECO:0000256" key="1">
    <source>
        <dbReference type="SAM" id="Coils"/>
    </source>
</evidence>
<dbReference type="CDD" id="cd18032">
    <property type="entry name" value="DEXHc_RE_I_III_res"/>
    <property type="match status" value="1"/>
</dbReference>
<dbReference type="GO" id="GO:0005829">
    <property type="term" value="C:cytosol"/>
    <property type="evidence" value="ECO:0007669"/>
    <property type="project" value="TreeGrafter"/>
</dbReference>
<evidence type="ECO:0000313" key="3">
    <source>
        <dbReference type="EMBL" id="GAB92745.1"/>
    </source>
</evidence>
<dbReference type="eggNOG" id="COG4096">
    <property type="taxonomic scope" value="Bacteria"/>
</dbReference>
<dbReference type="Proteomes" id="UP000008363">
    <property type="component" value="Unassembled WGS sequence"/>
</dbReference>
<dbReference type="InterPro" id="IPR027417">
    <property type="entry name" value="P-loop_NTPase"/>
</dbReference>
<dbReference type="GO" id="GO:0003677">
    <property type="term" value="F:DNA binding"/>
    <property type="evidence" value="ECO:0007669"/>
    <property type="project" value="UniProtKB-KW"/>
</dbReference>
<gene>
    <name evidence="3" type="primary">hsdR</name>
    <name evidence="3" type="ORF">GORHZ_191_00040</name>
</gene>
<dbReference type="GO" id="GO:0005524">
    <property type="term" value="F:ATP binding"/>
    <property type="evidence" value="ECO:0007669"/>
    <property type="project" value="UniProtKB-KW"/>
</dbReference>
<dbReference type="SMART" id="SM00487">
    <property type="entry name" value="DEXDc"/>
    <property type="match status" value="1"/>
</dbReference>
<dbReference type="PANTHER" id="PTHR47396:SF1">
    <property type="entry name" value="ATP-DEPENDENT HELICASE IRC3-RELATED"/>
    <property type="match status" value="1"/>
</dbReference>
<dbReference type="Pfam" id="PF13643">
    <property type="entry name" value="DUF4145"/>
    <property type="match status" value="1"/>
</dbReference>
<dbReference type="STRING" id="1108045.GORHZ_191_00040"/>
<dbReference type="InterPro" id="IPR007409">
    <property type="entry name" value="Restrct_endonuc_type1_HsdR_N"/>
</dbReference>
<dbReference type="InterPro" id="IPR050742">
    <property type="entry name" value="Helicase_Restrict-Modif_Enz"/>
</dbReference>
<feature type="coiled-coil region" evidence="1">
    <location>
        <begin position="156"/>
        <end position="221"/>
    </location>
</feature>
<dbReference type="Pfam" id="PF08463">
    <property type="entry name" value="EcoEI_R_C"/>
    <property type="match status" value="1"/>
</dbReference>
<name>K6W0P7_9ACTN</name>
<accession>K6W0P7</accession>
<dbReference type="Gene3D" id="3.40.50.300">
    <property type="entry name" value="P-loop containing nucleotide triphosphate hydrolases"/>
    <property type="match status" value="2"/>
</dbReference>
<keyword evidence="4" id="KW-1185">Reference proteome</keyword>
<dbReference type="GO" id="GO:0009307">
    <property type="term" value="P:DNA restriction-modification system"/>
    <property type="evidence" value="ECO:0007669"/>
    <property type="project" value="UniProtKB-KW"/>
</dbReference>
<evidence type="ECO:0000313" key="4">
    <source>
        <dbReference type="Proteomes" id="UP000008363"/>
    </source>
</evidence>
<proteinExistence type="predicted"/>
<feature type="domain" description="Helicase ATP-binding" evidence="2">
    <location>
        <begin position="389"/>
        <end position="546"/>
    </location>
</feature>
<dbReference type="Pfam" id="PF00271">
    <property type="entry name" value="Helicase_C"/>
    <property type="match status" value="1"/>
</dbReference>
<dbReference type="SUPFAM" id="SSF52540">
    <property type="entry name" value="P-loop containing nucleoside triphosphate hydrolases"/>
    <property type="match status" value="2"/>
</dbReference>
<dbReference type="RefSeq" id="WP_006337437.1">
    <property type="nucleotide sequence ID" value="NZ_BAHC01000191.1"/>
</dbReference>
<dbReference type="PANTHER" id="PTHR47396">
    <property type="entry name" value="TYPE I RESTRICTION ENZYME ECOKI R PROTEIN"/>
    <property type="match status" value="1"/>
</dbReference>
<evidence type="ECO:0000259" key="2">
    <source>
        <dbReference type="PROSITE" id="PS51192"/>
    </source>
</evidence>
<dbReference type="Gene3D" id="3.90.1570.30">
    <property type="match status" value="1"/>
</dbReference>
<dbReference type="EMBL" id="BAHC01000191">
    <property type="protein sequence ID" value="GAB92745.1"/>
    <property type="molecule type" value="Genomic_DNA"/>
</dbReference>
<dbReference type="AlphaFoldDB" id="K6W0P7"/>
<dbReference type="InterPro" id="IPR025285">
    <property type="entry name" value="DUF4145"/>
</dbReference>
<organism evidence="3 4">
    <name type="scientific">Gordonia rhizosphera NBRC 16068</name>
    <dbReference type="NCBI Taxonomy" id="1108045"/>
    <lineage>
        <taxon>Bacteria</taxon>
        <taxon>Bacillati</taxon>
        <taxon>Actinomycetota</taxon>
        <taxon>Actinomycetes</taxon>
        <taxon>Mycobacteriales</taxon>
        <taxon>Gordoniaceae</taxon>
        <taxon>Gordonia</taxon>
    </lineage>
</organism>
<comment type="caution">
    <text evidence="3">The sequence shown here is derived from an EMBL/GenBank/DDBJ whole genome shotgun (WGS) entry which is preliminary data.</text>
</comment>
<dbReference type="PROSITE" id="PS51192">
    <property type="entry name" value="HELICASE_ATP_BIND_1"/>
    <property type="match status" value="1"/>
</dbReference>
<keyword evidence="1" id="KW-0175">Coiled coil</keyword>
<dbReference type="CDD" id="cd18799">
    <property type="entry name" value="SF2_C_EcoAI-like"/>
    <property type="match status" value="1"/>
</dbReference>
<dbReference type="InterPro" id="IPR006935">
    <property type="entry name" value="Helicase/UvrB_N"/>
</dbReference>
<protein>
    <submittedName>
        <fullName evidence="3">Type I restriction enzyme R protein</fullName>
    </submittedName>
</protein>